<name>A0A3G1B0B7_9ARCH</name>
<proteinExistence type="predicted"/>
<dbReference type="STRING" id="1603555.SU86_000230"/>
<evidence type="ECO:0000313" key="2">
    <source>
        <dbReference type="Proteomes" id="UP000266745"/>
    </source>
</evidence>
<gene>
    <name evidence="1" type="ORF">SU86_000230</name>
</gene>
<dbReference type="Proteomes" id="UP000266745">
    <property type="component" value="Chromosome"/>
</dbReference>
<dbReference type="KEGG" id="tah:SU86_000230"/>
<dbReference type="AlphaFoldDB" id="A0A3G1B0B7"/>
<protein>
    <submittedName>
        <fullName evidence="1">Uncharacterized protein</fullName>
    </submittedName>
</protein>
<sequence length="150" mass="17443">MWKLDLDSDFFRILDKNRNIAGYFWPDYGQLMPENKAEEMIEKMHKNHDPIPGGFLTVPMVKFGIFDNKEEMDILFLSSRLDDANARLDVWKEFLLEKQMQHSIQMAHTDNDLLSLTFPIKFSQNIPLDKDKLLDAISPTLDLLASKGLL</sequence>
<dbReference type="OrthoDB" id="9692at2157"/>
<accession>A0A3G1B0B7</accession>
<keyword evidence="2" id="KW-1185">Reference proteome</keyword>
<reference evidence="1 2" key="1">
    <citation type="journal article" date="2016" name="Sci. Rep.">
        <title>A novel ammonia-oxidizing archaeon from wastewater treatment plant: Its enrichment, physiological and genomic characteristics.</title>
        <authorList>
            <person name="Li Y."/>
            <person name="Ding K."/>
            <person name="Wen X."/>
            <person name="Zhang B."/>
            <person name="Shen B."/>
            <person name="Yang Y."/>
        </authorList>
    </citation>
    <scope>NUCLEOTIDE SEQUENCE [LARGE SCALE GENOMIC DNA]</scope>
    <source>
        <strain evidence="1 2">SAT1</strain>
    </source>
</reference>
<dbReference type="GeneID" id="24874802"/>
<organism evidence="1 2">
    <name type="scientific">Candidatus Nitrosotenuis cloacae</name>
    <dbReference type="NCBI Taxonomy" id="1603555"/>
    <lineage>
        <taxon>Archaea</taxon>
        <taxon>Nitrososphaerota</taxon>
        <taxon>Candidatus Nitrosotenuis</taxon>
    </lineage>
</organism>
<dbReference type="RefSeq" id="WP_048187437.1">
    <property type="nucleotide sequence ID" value="NZ_CP011097.1"/>
</dbReference>
<dbReference type="EMBL" id="CP011097">
    <property type="protein sequence ID" value="AJZ75080.1"/>
    <property type="molecule type" value="Genomic_DNA"/>
</dbReference>
<evidence type="ECO:0000313" key="1">
    <source>
        <dbReference type="EMBL" id="AJZ75080.1"/>
    </source>
</evidence>